<dbReference type="EC" id="5.4.99.27" evidence="4"/>
<evidence type="ECO:0000256" key="4">
    <source>
        <dbReference type="HAMAP-Rule" id="MF_01082"/>
    </source>
</evidence>
<dbReference type="Pfam" id="PF01142">
    <property type="entry name" value="TruD"/>
    <property type="match status" value="1"/>
</dbReference>
<dbReference type="InterPro" id="IPR050170">
    <property type="entry name" value="TruD_pseudoU_synthase"/>
</dbReference>
<feature type="domain" description="TRUD" evidence="5">
    <location>
        <begin position="160"/>
        <end position="335"/>
    </location>
</feature>
<gene>
    <name evidence="4" type="primary">truD</name>
    <name evidence="6" type="ORF">NY40_1613</name>
</gene>
<dbReference type="PROSITE" id="PS01268">
    <property type="entry name" value="UPF0024"/>
    <property type="match status" value="1"/>
</dbReference>
<dbReference type="CDD" id="cd02575">
    <property type="entry name" value="PseudoU_synth_EcTruD"/>
    <property type="match status" value="1"/>
</dbReference>
<dbReference type="GO" id="GO:0005829">
    <property type="term" value="C:cytosol"/>
    <property type="evidence" value="ECO:0007669"/>
    <property type="project" value="TreeGrafter"/>
</dbReference>
<evidence type="ECO:0000259" key="5">
    <source>
        <dbReference type="PROSITE" id="PS50984"/>
    </source>
</evidence>
<dbReference type="Proteomes" id="UP000031662">
    <property type="component" value="Chromosome"/>
</dbReference>
<dbReference type="Gene3D" id="3.30.2350.20">
    <property type="entry name" value="TruD, catalytic domain"/>
    <property type="match status" value="1"/>
</dbReference>
<feature type="active site" description="Nucleophile" evidence="4">
    <location>
        <position position="81"/>
    </location>
</feature>
<name>A0A060Q267_HELPX</name>
<keyword evidence="2 4" id="KW-0819">tRNA processing</keyword>
<evidence type="ECO:0000256" key="2">
    <source>
        <dbReference type="ARBA" id="ARBA00022694"/>
    </source>
</evidence>
<keyword evidence="3 4" id="KW-0413">Isomerase</keyword>
<dbReference type="InterPro" id="IPR001656">
    <property type="entry name" value="PsdUridine_synth_TruD"/>
</dbReference>
<evidence type="ECO:0000313" key="7">
    <source>
        <dbReference type="Proteomes" id="UP000031662"/>
    </source>
</evidence>
<dbReference type="GO" id="GO:0160150">
    <property type="term" value="F:tRNA pseudouridine(13) synthase activity"/>
    <property type="evidence" value="ECO:0007669"/>
    <property type="project" value="UniProtKB-EC"/>
</dbReference>
<sequence length="381" mass="43966">MNLNFMPLLHAYNHASIDFHFNSSARDFCVHEVPLYEFSNTGEHAVIQVRKSGLSTLEMLQIFSQILGLKIAELGYAGLKDKNALTTQFISLPKKYAPLLEKNTSNFQERNLKILSLNYHHNKIKLGHLKGNRFFMRFKKMTPLNAQKIEQVLEQIAQFGMPNYFGSQRFGKFNDNHKEGLKILQNKTKFAHQKLSAFLISSYQSYLFNALLSKRLEISKIISAFSVKENLEFFKQKNLSVHSSALKALKNQAHPFKILEGDVMCHYPYGKFFDALKLEKESERFLKKEAAPTGLLDGKKALYAKNLSLEIEKEFQHNLLNSHAKTLGSRRFFWVFAENITSQYIKEKAQFELGFYLPKGSYASALLKEIKHEKGENNDEF</sequence>
<dbReference type="PIRSF" id="PIRSF037016">
    <property type="entry name" value="Pseudouridin_synth_euk_prd"/>
    <property type="match status" value="1"/>
</dbReference>
<dbReference type="NCBIfam" id="TIGR00094">
    <property type="entry name" value="tRNA_TruD_broad"/>
    <property type="match status" value="1"/>
</dbReference>
<accession>A0A060Q267</accession>
<dbReference type="InterPro" id="IPR020103">
    <property type="entry name" value="PsdUridine_synth_cat_dom_sf"/>
</dbReference>
<dbReference type="PANTHER" id="PTHR47811:SF1">
    <property type="entry name" value="TRNA PSEUDOURIDINE SYNTHASE D"/>
    <property type="match status" value="1"/>
</dbReference>
<dbReference type="FunFam" id="3.30.2350.20:FF:000008">
    <property type="entry name" value="tRNA pseudouridine synthase D"/>
    <property type="match status" value="1"/>
</dbReference>
<evidence type="ECO:0000256" key="1">
    <source>
        <dbReference type="ARBA" id="ARBA00007953"/>
    </source>
</evidence>
<dbReference type="PROSITE" id="PS50984">
    <property type="entry name" value="TRUD"/>
    <property type="match status" value="1"/>
</dbReference>
<evidence type="ECO:0000313" key="6">
    <source>
        <dbReference type="EMBL" id="BAO98616.1"/>
    </source>
</evidence>
<organism evidence="6 7">
    <name type="scientific">Helicobacter pylori NY40</name>
    <dbReference type="NCBI Taxonomy" id="1426844"/>
    <lineage>
        <taxon>Bacteria</taxon>
        <taxon>Pseudomonadati</taxon>
        <taxon>Campylobacterota</taxon>
        <taxon>Epsilonproteobacteria</taxon>
        <taxon>Campylobacterales</taxon>
        <taxon>Helicobacteraceae</taxon>
        <taxon>Helicobacter</taxon>
    </lineage>
</organism>
<dbReference type="InterPro" id="IPR042214">
    <property type="entry name" value="TruD_catalytic"/>
</dbReference>
<dbReference type="PANTHER" id="PTHR47811">
    <property type="entry name" value="TRNA PSEUDOURIDINE SYNTHASE D"/>
    <property type="match status" value="1"/>
</dbReference>
<dbReference type="RefSeq" id="WP_041051676.1">
    <property type="nucleotide sequence ID" value="NZ_AP014523.1"/>
</dbReference>
<comment type="catalytic activity">
    <reaction evidence="4">
        <text>uridine(13) in tRNA = pseudouridine(13) in tRNA</text>
        <dbReference type="Rhea" id="RHEA:42540"/>
        <dbReference type="Rhea" id="RHEA-COMP:10105"/>
        <dbReference type="Rhea" id="RHEA-COMP:10106"/>
        <dbReference type="ChEBI" id="CHEBI:65314"/>
        <dbReference type="ChEBI" id="CHEBI:65315"/>
        <dbReference type="EC" id="5.4.99.27"/>
    </reaction>
</comment>
<comment type="function">
    <text evidence="4">Responsible for synthesis of pseudouridine from uracil-13 in transfer RNAs.</text>
</comment>
<protein>
    <recommendedName>
        <fullName evidence="4">tRNA pseudouridine synthase D</fullName>
        <ecNumber evidence="4">5.4.99.27</ecNumber>
    </recommendedName>
    <alternativeName>
        <fullName evidence="4">tRNA pseudouridine(13) synthase</fullName>
    </alternativeName>
    <alternativeName>
        <fullName evidence="4">tRNA pseudouridylate synthase D</fullName>
    </alternativeName>
    <alternativeName>
        <fullName evidence="4">tRNA-uridine isomerase D</fullName>
    </alternativeName>
</protein>
<dbReference type="HAMAP" id="MF_01082">
    <property type="entry name" value="TruD"/>
    <property type="match status" value="1"/>
</dbReference>
<reference evidence="6 7" key="1">
    <citation type="submission" date="2013-11" db="EMBL/GenBank/DDBJ databases">
        <title>Estimation of Helicobacter pylori bacteriophage ecology using H. pylori isolates.</title>
        <authorList>
            <person name="Uchiyama J."/>
            <person name="Takemura-Uchiyama I."/>
            <person name="Ujihara T."/>
            <person name="Matsuzaki S."/>
        </authorList>
    </citation>
    <scope>NUCLEOTIDE SEQUENCE [LARGE SCALE GENOMIC DNA]</scope>
    <source>
        <strain evidence="6 7">NY40</strain>
    </source>
</reference>
<dbReference type="GO" id="GO:0031119">
    <property type="term" value="P:tRNA pseudouridine synthesis"/>
    <property type="evidence" value="ECO:0007669"/>
    <property type="project" value="UniProtKB-UniRule"/>
</dbReference>
<dbReference type="InterPro" id="IPR011760">
    <property type="entry name" value="PsdUridine_synth_TruD_insert"/>
</dbReference>
<dbReference type="AlphaFoldDB" id="A0A060Q267"/>
<dbReference type="GO" id="GO:0003723">
    <property type="term" value="F:RNA binding"/>
    <property type="evidence" value="ECO:0007669"/>
    <property type="project" value="InterPro"/>
</dbReference>
<dbReference type="InterPro" id="IPR020119">
    <property type="entry name" value="PsdUridine_synth_TruD_CS"/>
</dbReference>
<evidence type="ECO:0000256" key="3">
    <source>
        <dbReference type="ARBA" id="ARBA00023235"/>
    </source>
</evidence>
<proteinExistence type="inferred from homology"/>
<dbReference type="HOGENOM" id="CLU_005281_4_0_7"/>
<dbReference type="EMBL" id="AP014523">
    <property type="protein sequence ID" value="BAO98616.1"/>
    <property type="molecule type" value="Genomic_DNA"/>
</dbReference>
<comment type="similarity">
    <text evidence="1 4">Belongs to the pseudouridine synthase TruD family.</text>
</comment>
<dbReference type="NCBIfam" id="NF002154">
    <property type="entry name" value="PRK00984.1-3"/>
    <property type="match status" value="1"/>
</dbReference>
<dbReference type="SUPFAM" id="SSF55120">
    <property type="entry name" value="Pseudouridine synthase"/>
    <property type="match status" value="1"/>
</dbReference>